<gene>
    <name evidence="2" type="ORF">WOLCODRAFT_107631</name>
</gene>
<organism evidence="2 3">
    <name type="scientific">Wolfiporia cocos (strain MD-104)</name>
    <name type="common">Brown rot fungus</name>
    <dbReference type="NCBI Taxonomy" id="742152"/>
    <lineage>
        <taxon>Eukaryota</taxon>
        <taxon>Fungi</taxon>
        <taxon>Dikarya</taxon>
        <taxon>Basidiomycota</taxon>
        <taxon>Agaricomycotina</taxon>
        <taxon>Agaricomycetes</taxon>
        <taxon>Polyporales</taxon>
        <taxon>Phaeolaceae</taxon>
        <taxon>Wolfiporia</taxon>
    </lineage>
</organism>
<accession>A0A2H3JD85</accession>
<proteinExistence type="predicted"/>
<dbReference type="Proteomes" id="UP000218811">
    <property type="component" value="Unassembled WGS sequence"/>
</dbReference>
<reference evidence="2 3" key="1">
    <citation type="journal article" date="2012" name="Science">
        <title>The Paleozoic origin of enzymatic lignin decomposition reconstructed from 31 fungal genomes.</title>
        <authorList>
            <person name="Floudas D."/>
            <person name="Binder M."/>
            <person name="Riley R."/>
            <person name="Barry K."/>
            <person name="Blanchette R.A."/>
            <person name="Henrissat B."/>
            <person name="Martinez A.T."/>
            <person name="Otillar R."/>
            <person name="Spatafora J.W."/>
            <person name="Yadav J.S."/>
            <person name="Aerts A."/>
            <person name="Benoit I."/>
            <person name="Boyd A."/>
            <person name="Carlson A."/>
            <person name="Copeland A."/>
            <person name="Coutinho P.M."/>
            <person name="de Vries R.P."/>
            <person name="Ferreira P."/>
            <person name="Findley K."/>
            <person name="Foster B."/>
            <person name="Gaskell J."/>
            <person name="Glotzer D."/>
            <person name="Gorecki P."/>
            <person name="Heitman J."/>
            <person name="Hesse C."/>
            <person name="Hori C."/>
            <person name="Igarashi K."/>
            <person name="Jurgens J.A."/>
            <person name="Kallen N."/>
            <person name="Kersten P."/>
            <person name="Kohler A."/>
            <person name="Kuees U."/>
            <person name="Kumar T.K.A."/>
            <person name="Kuo A."/>
            <person name="LaButti K."/>
            <person name="Larrondo L.F."/>
            <person name="Lindquist E."/>
            <person name="Ling A."/>
            <person name="Lombard V."/>
            <person name="Lucas S."/>
            <person name="Lundell T."/>
            <person name="Martin R."/>
            <person name="McLaughlin D.J."/>
            <person name="Morgenstern I."/>
            <person name="Morin E."/>
            <person name="Murat C."/>
            <person name="Nagy L.G."/>
            <person name="Nolan M."/>
            <person name="Ohm R.A."/>
            <person name="Patyshakuliyeva A."/>
            <person name="Rokas A."/>
            <person name="Ruiz-Duenas F.J."/>
            <person name="Sabat G."/>
            <person name="Salamov A."/>
            <person name="Samejima M."/>
            <person name="Schmutz J."/>
            <person name="Slot J.C."/>
            <person name="St John F."/>
            <person name="Stenlid J."/>
            <person name="Sun H."/>
            <person name="Sun S."/>
            <person name="Syed K."/>
            <person name="Tsang A."/>
            <person name="Wiebenga A."/>
            <person name="Young D."/>
            <person name="Pisabarro A."/>
            <person name="Eastwood D.C."/>
            <person name="Martin F."/>
            <person name="Cullen D."/>
            <person name="Grigoriev I.V."/>
            <person name="Hibbett D.S."/>
        </authorList>
    </citation>
    <scope>NUCLEOTIDE SEQUENCE [LARGE SCALE GENOMIC DNA]</scope>
    <source>
        <strain evidence="2 3">MD-104</strain>
    </source>
</reference>
<dbReference type="STRING" id="742152.A0A2H3JD85"/>
<evidence type="ECO:0000313" key="3">
    <source>
        <dbReference type="Proteomes" id="UP000218811"/>
    </source>
</evidence>
<dbReference type="AlphaFoldDB" id="A0A2H3JD85"/>
<name>A0A2H3JD85_WOLCO</name>
<dbReference type="OrthoDB" id="2959034at2759"/>
<keyword evidence="3" id="KW-1185">Reference proteome</keyword>
<feature type="region of interest" description="Disordered" evidence="1">
    <location>
        <begin position="41"/>
        <end position="65"/>
    </location>
</feature>
<evidence type="ECO:0000313" key="2">
    <source>
        <dbReference type="EMBL" id="PCH35648.1"/>
    </source>
</evidence>
<evidence type="ECO:0000256" key="1">
    <source>
        <dbReference type="SAM" id="MobiDB-lite"/>
    </source>
</evidence>
<sequence length="399" mass="42927">MIVGKRALPDDATPAEAPPAYDALVDVPAATFSADAKVDTPPNFSLSAPTSPSLSLRTFPRPPKQEPGEYVSWFPFGQRARAARGVRTTVTSILRDIVKQPGISDSAPSILASCADACRAHGLSIASLLQDPCMEGHTAIYWAVVKRAPEAEAPLAPESDLVNMLLAMAAPLTPTTMSDIRLACLQNADQALFQRLRRSPVFSPPSGTEDLLLSGEVIQDEIEVEDVPDDDAAFVVRFRIPMFQKRLRVSKQINLEFIARGRLWSLKFLVAAANNIHLRPIATPGTWIVTLSLLEHSPPTWVDSRLLIEDASAAAATASAFPGRPSSRPKPTIALRLKTGAAQLVADRSADQLIAASFKDTSAANSLTYQGSPYISADNSLQARLEARLGKPDTECIIC</sequence>
<protein>
    <submittedName>
        <fullName evidence="2">Uncharacterized protein</fullName>
    </submittedName>
</protein>
<dbReference type="EMBL" id="KB467854">
    <property type="protein sequence ID" value="PCH35648.1"/>
    <property type="molecule type" value="Genomic_DNA"/>
</dbReference>
<feature type="compositionally biased region" description="Low complexity" evidence="1">
    <location>
        <begin position="45"/>
        <end position="56"/>
    </location>
</feature>
<dbReference type="OMA" id="PLYWAII"/>